<evidence type="ECO:0000256" key="1">
    <source>
        <dbReference type="SAM" id="MobiDB-lite"/>
    </source>
</evidence>
<accession>A0A291M314</accession>
<dbReference type="InterPro" id="IPR021323">
    <property type="entry name" value="DUF2927"/>
</dbReference>
<reference evidence="3 4" key="1">
    <citation type="submission" date="2017-05" db="EMBL/GenBank/DDBJ databases">
        <title>Comparative genomic and metabolic analysis of manganese-oxidizing mechanisms in Celeribater manganoxidans DY25T: its adaption to the environment of polymetallic nodule.</title>
        <authorList>
            <person name="Wang X."/>
        </authorList>
    </citation>
    <scope>NUCLEOTIDE SEQUENCE [LARGE SCALE GENOMIC DNA]</scope>
    <source>
        <strain evidence="3 4">DY25</strain>
    </source>
</reference>
<dbReference type="KEGG" id="cmag:CBW24_03670"/>
<evidence type="ECO:0000256" key="2">
    <source>
        <dbReference type="SAM" id="SignalP"/>
    </source>
</evidence>
<feature type="region of interest" description="Disordered" evidence="1">
    <location>
        <begin position="26"/>
        <end position="53"/>
    </location>
</feature>
<dbReference type="EMBL" id="CP021404">
    <property type="protein sequence ID" value="ATI43290.1"/>
    <property type="molecule type" value="Genomic_DNA"/>
</dbReference>
<evidence type="ECO:0000313" key="3">
    <source>
        <dbReference type="EMBL" id="ATI43290.1"/>
    </source>
</evidence>
<dbReference type="AlphaFoldDB" id="A0A291M314"/>
<proteinExistence type="predicted"/>
<feature type="chain" id="PRO_5012719389" description="DUF2927 domain-containing protein" evidence="2">
    <location>
        <begin position="26"/>
        <end position="316"/>
    </location>
</feature>
<evidence type="ECO:0000313" key="4">
    <source>
        <dbReference type="Proteomes" id="UP000219050"/>
    </source>
</evidence>
<protein>
    <recommendedName>
        <fullName evidence="5">DUF2927 domain-containing protein</fullName>
    </recommendedName>
</protein>
<feature type="compositionally biased region" description="Pro residues" evidence="1">
    <location>
        <begin position="29"/>
        <end position="42"/>
    </location>
</feature>
<dbReference type="Proteomes" id="UP000219050">
    <property type="component" value="Chromosome"/>
</dbReference>
<sequence length="316" mass="35016">MTPPAGWRRGILALCLTVITACETAAPVTSPPPATRPEPQIPAPRAVPGDASRKLSAHYARVERDLRTQGLLRQDGGGPDTPYNARQLTENFLRIALYDEYVSRAGTLVAEQTESRLRRWEQPVRVQVSFGETVPDAQRRTDRRNIDSYIKRLADVSGHPISTTGGTGNFQVLVLNEDERPTYGDTLRRMIPGIDPTAVRTIETMTEDTFCLVFAFSRGTDSAYTRAVAVIRGEHPDLLRLSCIHEELAQGLGLANDSPRARPSIFNDDEEFGLLTTQDEMMLRMLYDDRLRPGMSLTEARPIAKTIAEELLGGPS</sequence>
<dbReference type="Pfam" id="PF11150">
    <property type="entry name" value="DUF2927"/>
    <property type="match status" value="1"/>
</dbReference>
<gene>
    <name evidence="3" type="ORF">CBW24_03670</name>
</gene>
<organism evidence="3 4">
    <name type="scientific">Pacificitalea manganoxidans</name>
    <dbReference type="NCBI Taxonomy" id="1411902"/>
    <lineage>
        <taxon>Bacteria</taxon>
        <taxon>Pseudomonadati</taxon>
        <taxon>Pseudomonadota</taxon>
        <taxon>Alphaproteobacteria</taxon>
        <taxon>Rhodobacterales</taxon>
        <taxon>Paracoccaceae</taxon>
        <taxon>Pacificitalea</taxon>
    </lineage>
</organism>
<keyword evidence="4" id="KW-1185">Reference proteome</keyword>
<keyword evidence="2" id="KW-0732">Signal</keyword>
<feature type="signal peptide" evidence="2">
    <location>
        <begin position="1"/>
        <end position="25"/>
    </location>
</feature>
<name>A0A291M314_9RHOB</name>
<dbReference type="OrthoDB" id="3295600at2"/>
<evidence type="ECO:0008006" key="5">
    <source>
        <dbReference type="Google" id="ProtNLM"/>
    </source>
</evidence>